<dbReference type="InterPro" id="IPR016181">
    <property type="entry name" value="Acyl_CoA_acyltransferase"/>
</dbReference>
<evidence type="ECO:0000259" key="1">
    <source>
        <dbReference type="PROSITE" id="PS51729"/>
    </source>
</evidence>
<evidence type="ECO:0000313" key="3">
    <source>
        <dbReference type="Proteomes" id="UP000523000"/>
    </source>
</evidence>
<dbReference type="PROSITE" id="PS51729">
    <property type="entry name" value="GNAT_YJDJ"/>
    <property type="match status" value="1"/>
</dbReference>
<sequence>MSGIRMHHAEERRRYDLLDGDAVIGSAHYRELFETAADGTARVERIFFQTLVDDAYSGQGLAGRLTAFALSDSVASGTRIVAVCPYIKAYLAKHDAFDGNVIPVRPDHLDALPQE</sequence>
<evidence type="ECO:0000313" key="2">
    <source>
        <dbReference type="EMBL" id="MBB2994866.1"/>
    </source>
</evidence>
<dbReference type="RefSeq" id="WP_183510195.1">
    <property type="nucleotide sequence ID" value="NZ_BAABGK010000013.1"/>
</dbReference>
<dbReference type="Pfam" id="PF14542">
    <property type="entry name" value="Acetyltransf_CG"/>
    <property type="match status" value="1"/>
</dbReference>
<reference evidence="2 3" key="1">
    <citation type="submission" date="2020-08" db="EMBL/GenBank/DDBJ databases">
        <title>Sequencing the genomes of 1000 actinobacteria strains.</title>
        <authorList>
            <person name="Klenk H.-P."/>
        </authorList>
    </citation>
    <scope>NUCLEOTIDE SEQUENCE [LARGE SCALE GENOMIC DNA]</scope>
    <source>
        <strain evidence="2 3">DSM 22826</strain>
    </source>
</reference>
<name>A0A839QLH9_9MICC</name>
<organism evidence="2 3">
    <name type="scientific">Paeniglutamicibacter cryotolerans</name>
    <dbReference type="NCBI Taxonomy" id="670079"/>
    <lineage>
        <taxon>Bacteria</taxon>
        <taxon>Bacillati</taxon>
        <taxon>Actinomycetota</taxon>
        <taxon>Actinomycetes</taxon>
        <taxon>Micrococcales</taxon>
        <taxon>Micrococcaceae</taxon>
        <taxon>Paeniglutamicibacter</taxon>
    </lineage>
</organism>
<comment type="caution">
    <text evidence="2">The sequence shown here is derived from an EMBL/GenBank/DDBJ whole genome shotgun (WGS) entry which is preliminary data.</text>
</comment>
<dbReference type="AlphaFoldDB" id="A0A839QLH9"/>
<proteinExistence type="predicted"/>
<accession>A0A839QLH9</accession>
<protein>
    <recommendedName>
        <fullName evidence="1">N-acetyltransferase domain-containing protein</fullName>
    </recommendedName>
</protein>
<dbReference type="EMBL" id="JACHVS010000001">
    <property type="protein sequence ID" value="MBB2994866.1"/>
    <property type="molecule type" value="Genomic_DNA"/>
</dbReference>
<gene>
    <name evidence="2" type="ORF">E9229_001057</name>
</gene>
<dbReference type="InterPro" id="IPR031165">
    <property type="entry name" value="GNAT_YJDJ"/>
</dbReference>
<dbReference type="SUPFAM" id="SSF55729">
    <property type="entry name" value="Acyl-CoA N-acyltransferases (Nat)"/>
    <property type="match status" value="1"/>
</dbReference>
<dbReference type="Gene3D" id="3.40.630.30">
    <property type="match status" value="1"/>
</dbReference>
<feature type="domain" description="N-acetyltransferase" evidence="1">
    <location>
        <begin position="7"/>
        <end position="102"/>
    </location>
</feature>
<keyword evidence="3" id="KW-1185">Reference proteome</keyword>
<dbReference type="Proteomes" id="UP000523000">
    <property type="component" value="Unassembled WGS sequence"/>
</dbReference>